<reference evidence="2 3" key="1">
    <citation type="submission" date="2020-08" db="EMBL/GenBank/DDBJ databases">
        <authorList>
            <person name="Hejnol A."/>
        </authorList>
    </citation>
    <scope>NUCLEOTIDE SEQUENCE [LARGE SCALE GENOMIC DNA]</scope>
</reference>
<proteinExistence type="predicted"/>
<feature type="region of interest" description="Disordered" evidence="1">
    <location>
        <begin position="282"/>
        <end position="305"/>
    </location>
</feature>
<dbReference type="Proteomes" id="UP000549394">
    <property type="component" value="Unassembled WGS sequence"/>
</dbReference>
<evidence type="ECO:0000313" key="2">
    <source>
        <dbReference type="EMBL" id="CAD5118445.1"/>
    </source>
</evidence>
<accession>A0A7I8VQD7</accession>
<protein>
    <submittedName>
        <fullName evidence="2">DgyrCDS7152</fullName>
    </submittedName>
</protein>
<organism evidence="2 3">
    <name type="scientific">Dimorphilus gyrociliatus</name>
    <dbReference type="NCBI Taxonomy" id="2664684"/>
    <lineage>
        <taxon>Eukaryota</taxon>
        <taxon>Metazoa</taxon>
        <taxon>Spiralia</taxon>
        <taxon>Lophotrochozoa</taxon>
        <taxon>Annelida</taxon>
        <taxon>Polychaeta</taxon>
        <taxon>Polychaeta incertae sedis</taxon>
        <taxon>Dinophilidae</taxon>
        <taxon>Dimorphilus</taxon>
    </lineage>
</organism>
<dbReference type="AlphaFoldDB" id="A0A7I8VQD7"/>
<gene>
    <name evidence="2" type="ORF">DGYR_LOCUS6819</name>
</gene>
<evidence type="ECO:0000256" key="1">
    <source>
        <dbReference type="SAM" id="MobiDB-lite"/>
    </source>
</evidence>
<comment type="caution">
    <text evidence="2">The sequence shown here is derived from an EMBL/GenBank/DDBJ whole genome shotgun (WGS) entry which is preliminary data.</text>
</comment>
<evidence type="ECO:0000313" key="3">
    <source>
        <dbReference type="Proteomes" id="UP000549394"/>
    </source>
</evidence>
<name>A0A7I8VQD7_9ANNE</name>
<sequence>MAAYKLYNYGHKVKQRTPTPDLDKTLTITALRISSDLDIGGKFLPRSSLVQTPTIKIDDFESESSDEDSDRCPIVKMYDLEEERDHMVEEALKSYRNARISEMMGNNFEKSTPSRRVTSAREYLGWKRMPQRPLGTLMNLLPNKTTRPSTAPACRSSLYVHQIPTASIEPIREVELANRNQQRSERHVFPPTPVEKSPRIKKPKEQVAKRPKTATSDTRSIPAAGKPSYPQMERQSRSTSTYSSLFRSVGDNRKRYFNIHPDWVSENLSVEKLKISEQQRARCRSAPGHGRIPLRNNPIAWSEDL</sequence>
<keyword evidence="3" id="KW-1185">Reference proteome</keyword>
<dbReference type="OrthoDB" id="6152580at2759"/>
<feature type="region of interest" description="Disordered" evidence="1">
    <location>
        <begin position="178"/>
        <end position="243"/>
    </location>
</feature>
<feature type="compositionally biased region" description="Basic and acidic residues" evidence="1">
    <location>
        <begin position="178"/>
        <end position="188"/>
    </location>
</feature>
<dbReference type="EMBL" id="CAJFCJ010000009">
    <property type="protein sequence ID" value="CAD5118445.1"/>
    <property type="molecule type" value="Genomic_DNA"/>
</dbReference>